<sequence length="124" mass="13509">MSSTELDTHHAVNEQLAHELGTKSDWGDITLVTCHWWVPQGSILGPGLFNSFISDLGLKGTLSKFSGDPKLGGAVESREGREALQGKLNRAQGWESPTMGILIKTSIGFCPWDRATPDGQTDWE</sequence>
<gene>
    <name evidence="1" type="ORF">WISP_75466</name>
</gene>
<evidence type="ECO:0000313" key="2">
    <source>
        <dbReference type="Proteomes" id="UP001145742"/>
    </source>
</evidence>
<evidence type="ECO:0000313" key="1">
    <source>
        <dbReference type="EMBL" id="KAJ7415895.1"/>
    </source>
</evidence>
<reference evidence="1" key="1">
    <citation type="submission" date="2019-10" db="EMBL/GenBank/DDBJ databases">
        <authorList>
            <person name="Soares A.E.R."/>
            <person name="Aleixo A."/>
            <person name="Schneider P."/>
            <person name="Miyaki C.Y."/>
            <person name="Schneider M.P."/>
            <person name="Mello C."/>
            <person name="Vasconcelos A.T.R."/>
        </authorList>
    </citation>
    <scope>NUCLEOTIDE SEQUENCE</scope>
    <source>
        <tissue evidence="1">Muscle</tissue>
    </source>
</reference>
<keyword evidence="2" id="KW-1185">Reference proteome</keyword>
<dbReference type="EMBL" id="WHWB01033896">
    <property type="protein sequence ID" value="KAJ7415895.1"/>
    <property type="molecule type" value="Genomic_DNA"/>
</dbReference>
<accession>A0ABQ9DBI4</accession>
<name>A0ABQ9DBI4_9PASS</name>
<proteinExistence type="predicted"/>
<organism evidence="1 2">
    <name type="scientific">Willisornis vidua</name>
    <name type="common">Xingu scale-backed antbird</name>
    <dbReference type="NCBI Taxonomy" id="1566151"/>
    <lineage>
        <taxon>Eukaryota</taxon>
        <taxon>Metazoa</taxon>
        <taxon>Chordata</taxon>
        <taxon>Craniata</taxon>
        <taxon>Vertebrata</taxon>
        <taxon>Euteleostomi</taxon>
        <taxon>Archelosauria</taxon>
        <taxon>Archosauria</taxon>
        <taxon>Dinosauria</taxon>
        <taxon>Saurischia</taxon>
        <taxon>Theropoda</taxon>
        <taxon>Coelurosauria</taxon>
        <taxon>Aves</taxon>
        <taxon>Neognathae</taxon>
        <taxon>Neoaves</taxon>
        <taxon>Telluraves</taxon>
        <taxon>Australaves</taxon>
        <taxon>Passeriformes</taxon>
        <taxon>Thamnophilidae</taxon>
        <taxon>Willisornis</taxon>
    </lineage>
</organism>
<dbReference type="Proteomes" id="UP001145742">
    <property type="component" value="Unassembled WGS sequence"/>
</dbReference>
<protein>
    <submittedName>
        <fullName evidence="1">Uncharacterized protein</fullName>
    </submittedName>
</protein>
<comment type="caution">
    <text evidence="1">The sequence shown here is derived from an EMBL/GenBank/DDBJ whole genome shotgun (WGS) entry which is preliminary data.</text>
</comment>